<dbReference type="Proteomes" id="UP001150531">
    <property type="component" value="Unassembled WGS sequence"/>
</dbReference>
<dbReference type="RefSeq" id="WP_273897373.1">
    <property type="nucleotide sequence ID" value="NZ_JAMDGS010000005.1"/>
</dbReference>
<protein>
    <submittedName>
        <fullName evidence="1">Uncharacterized protein</fullName>
    </submittedName>
</protein>
<evidence type="ECO:0000313" key="2">
    <source>
        <dbReference type="Proteomes" id="UP001150531"/>
    </source>
</evidence>
<dbReference type="EMBL" id="JAMDGS010000005">
    <property type="protein sequence ID" value="MDD1124429.1"/>
    <property type="molecule type" value="Genomic_DNA"/>
</dbReference>
<gene>
    <name evidence="1" type="ORF">M5G18_07495</name>
</gene>
<name>A0ABT5PKY8_9PSED</name>
<proteinExistence type="predicted"/>
<evidence type="ECO:0000313" key="1">
    <source>
        <dbReference type="EMBL" id="MDD1124429.1"/>
    </source>
</evidence>
<organism evidence="1 2">
    <name type="scientific">Pseudomonas aphyarum</name>
    <dbReference type="NCBI Taxonomy" id="2942629"/>
    <lineage>
        <taxon>Bacteria</taxon>
        <taxon>Pseudomonadati</taxon>
        <taxon>Pseudomonadota</taxon>
        <taxon>Gammaproteobacteria</taxon>
        <taxon>Pseudomonadales</taxon>
        <taxon>Pseudomonadaceae</taxon>
        <taxon>Pseudomonas</taxon>
    </lineage>
</organism>
<reference evidence="1" key="1">
    <citation type="submission" date="2022-05" db="EMBL/GenBank/DDBJ databases">
        <title>Novel Pseudomonas spp. Isolated from a Rainbow Trout Aquaculture Facility.</title>
        <authorList>
            <person name="Testerman T."/>
            <person name="Graf J."/>
        </authorList>
    </citation>
    <scope>NUCLEOTIDE SEQUENCE</scope>
    <source>
        <strain evidence="1">ID386</strain>
    </source>
</reference>
<keyword evidence="2" id="KW-1185">Reference proteome</keyword>
<sequence length="100" mass="11717">MIAEDFEIIKEVFEIVEAGIVQGYDAFHYHVEVGESHMETELCVEKNGLESWSAEADFDDSKVYFLVERLRANAIKRGELWKSFVLSYREGEQVRTKFNY</sequence>
<accession>A0ABT5PKY8</accession>
<comment type="caution">
    <text evidence="1">The sequence shown here is derived from an EMBL/GenBank/DDBJ whole genome shotgun (WGS) entry which is preliminary data.</text>
</comment>